<reference evidence="2" key="1">
    <citation type="journal article" date="2019" name="Int. J. Syst. Evol. Microbiol.">
        <title>The Global Catalogue of Microorganisms (GCM) 10K type strain sequencing project: providing services to taxonomists for standard genome sequencing and annotation.</title>
        <authorList>
            <consortium name="The Broad Institute Genomics Platform"/>
            <consortium name="The Broad Institute Genome Sequencing Center for Infectious Disease"/>
            <person name="Wu L."/>
            <person name="Ma J."/>
        </authorList>
    </citation>
    <scope>NUCLEOTIDE SEQUENCE [LARGE SCALE GENOMIC DNA]</scope>
    <source>
        <strain evidence="2">JCM 17986</strain>
    </source>
</reference>
<keyword evidence="2" id="KW-1185">Reference proteome</keyword>
<protein>
    <recommendedName>
        <fullName evidence="3">Caspase domain-containing protein</fullName>
    </recommendedName>
</protein>
<dbReference type="Proteomes" id="UP001500466">
    <property type="component" value="Unassembled WGS sequence"/>
</dbReference>
<evidence type="ECO:0000313" key="1">
    <source>
        <dbReference type="EMBL" id="GAA4956160.1"/>
    </source>
</evidence>
<sequence length="249" mass="26503">MADFTSVEYGVEWNSVAPVPGTECGFAALPATKRVAVAFADRMAKSGHAEAFRWGNANAWASDFEHPAVNPSGNSLVAVDGVHLVYFAGHGAQEEAASFASDHFGCRAYYANMRLGVNKLRWLVLDLCGAVTSPVPESVVRVWSTPTSGDPAHPNQGPCMVCAFVDHGFPGINTERGADFAVAVSRGTPVGTAWLDSAFARSGSDVNRPVAIACGGTLDEARFRRDRGTLAERDAGPVSSRFLASKWRR</sequence>
<dbReference type="InterPro" id="IPR045926">
    <property type="entry name" value="DUF6345"/>
</dbReference>
<accession>A0ABP9GY31</accession>
<evidence type="ECO:0008006" key="3">
    <source>
        <dbReference type="Google" id="ProtNLM"/>
    </source>
</evidence>
<name>A0ABP9GY31_9ACTN</name>
<organism evidence="1 2">
    <name type="scientific">Yinghuangia aomiensis</name>
    <dbReference type="NCBI Taxonomy" id="676205"/>
    <lineage>
        <taxon>Bacteria</taxon>
        <taxon>Bacillati</taxon>
        <taxon>Actinomycetota</taxon>
        <taxon>Actinomycetes</taxon>
        <taxon>Kitasatosporales</taxon>
        <taxon>Streptomycetaceae</taxon>
        <taxon>Yinghuangia</taxon>
    </lineage>
</organism>
<dbReference type="Pfam" id="PF19872">
    <property type="entry name" value="DUF6345"/>
    <property type="match status" value="1"/>
</dbReference>
<evidence type="ECO:0000313" key="2">
    <source>
        <dbReference type="Proteomes" id="UP001500466"/>
    </source>
</evidence>
<comment type="caution">
    <text evidence="1">The sequence shown here is derived from an EMBL/GenBank/DDBJ whole genome shotgun (WGS) entry which is preliminary data.</text>
</comment>
<gene>
    <name evidence="1" type="ORF">GCM10023205_17790</name>
</gene>
<dbReference type="RefSeq" id="WP_345674785.1">
    <property type="nucleotide sequence ID" value="NZ_BAABHS010000005.1"/>
</dbReference>
<dbReference type="EMBL" id="BAABHS010000005">
    <property type="protein sequence ID" value="GAA4956160.1"/>
    <property type="molecule type" value="Genomic_DNA"/>
</dbReference>
<proteinExistence type="predicted"/>